<dbReference type="SUPFAM" id="SSF51735">
    <property type="entry name" value="NAD(P)-binding Rossmann-fold domains"/>
    <property type="match status" value="1"/>
</dbReference>
<dbReference type="PANTHER" id="PTHR43725">
    <property type="entry name" value="UDP-GLUCOSE 4-EPIMERASE"/>
    <property type="match status" value="1"/>
</dbReference>
<gene>
    <name evidence="3" type="ORF">AMS68_006008</name>
</gene>
<dbReference type="GO" id="GO:0005829">
    <property type="term" value="C:cytosol"/>
    <property type="evidence" value="ECO:0007669"/>
    <property type="project" value="TreeGrafter"/>
</dbReference>
<dbReference type="Gene3D" id="3.40.50.720">
    <property type="entry name" value="NAD(P)-binding Rossmann-like Domain"/>
    <property type="match status" value="1"/>
</dbReference>
<protein>
    <recommendedName>
        <fullName evidence="2">NAD-dependent epimerase/dehydratase domain-containing protein</fullName>
    </recommendedName>
</protein>
<dbReference type="Pfam" id="PF01370">
    <property type="entry name" value="Epimerase"/>
    <property type="match status" value="1"/>
</dbReference>
<feature type="domain" description="NAD-dependent epimerase/dehydratase" evidence="2">
    <location>
        <begin position="39"/>
        <end position="343"/>
    </location>
</feature>
<dbReference type="OrthoDB" id="9402762at2759"/>
<dbReference type="FunFam" id="3.40.50.720:FF:000418">
    <property type="entry name" value="UDP-glucose 4-epimerase 5"/>
    <property type="match status" value="1"/>
</dbReference>
<dbReference type="GO" id="GO:0005996">
    <property type="term" value="P:monosaccharide metabolic process"/>
    <property type="evidence" value="ECO:0007669"/>
    <property type="project" value="TreeGrafter"/>
</dbReference>
<evidence type="ECO:0000259" key="2">
    <source>
        <dbReference type="Pfam" id="PF01370"/>
    </source>
</evidence>
<dbReference type="PANTHER" id="PTHR43725:SF3">
    <property type="entry name" value="UDP-GLUCOSE 4-EPIMERASE (EUROFUNG)"/>
    <property type="match status" value="1"/>
</dbReference>
<proteinExistence type="predicted"/>
<keyword evidence="4" id="KW-1185">Reference proteome</keyword>
<dbReference type="AlphaFoldDB" id="A0A6H0Y0P4"/>
<dbReference type="GO" id="GO:0003978">
    <property type="term" value="F:UDP-glucose 4-epimerase activity"/>
    <property type="evidence" value="ECO:0007669"/>
    <property type="project" value="TreeGrafter"/>
</dbReference>
<name>A0A6H0Y0P4_9PEZI</name>
<evidence type="ECO:0000313" key="3">
    <source>
        <dbReference type="EMBL" id="QIX00491.1"/>
    </source>
</evidence>
<dbReference type="Proteomes" id="UP000503462">
    <property type="component" value="Chromosome 4"/>
</dbReference>
<dbReference type="InterPro" id="IPR036291">
    <property type="entry name" value="NAD(P)-bd_dom_sf"/>
</dbReference>
<feature type="region of interest" description="Disordered" evidence="1">
    <location>
        <begin position="1"/>
        <end position="30"/>
    </location>
</feature>
<accession>A0A6H0Y0P4</accession>
<evidence type="ECO:0000313" key="4">
    <source>
        <dbReference type="Proteomes" id="UP000503462"/>
    </source>
</evidence>
<sequence length="420" mass="45817">MRRSLSSKSSNSSLSSPASSYQEEPQSPLEPYDANRDYVMVIGGLGYIGSHTTLELLKAGNNVIVVDNLSNAFETVFTRIQKLSKDHWAAQGKDAPYLKLHKMDYRSPLMRNVLGRYMIRAPAFGETRLSHIAGVIHFAAYKSVSESIEKPLDYYQNNICGLVELLILLGDFGIHNFVFSSSATVYGSKANEGKPLHEEHLVHHPQMHTDESGAEVTLVPGAAGITSPYGRTKYFGEAILADVAEANPSWRITALRYFNPVGCEETGMLCEDPRQKPTNLFPVISQVLTGKKPILEVFGSDWETHGTAVRDFIHVSDLALGHLAALKAAPERPPQHAFRSYNLGTGSGSTVAEVVACMEVAAERQVPKVMSGRRAGDVGYCVAMTDRATRELGWSTQKSIAECASSLWNALKVSGQLASA</sequence>
<reference evidence="3 4" key="1">
    <citation type="journal article" date="2016" name="Sci. Rep.">
        <title>Peltaster fructicola genome reveals evolution from an invasive phytopathogen to an ectophytic parasite.</title>
        <authorList>
            <person name="Xu C."/>
            <person name="Chen H."/>
            <person name="Gleason M.L."/>
            <person name="Xu J.R."/>
            <person name="Liu H."/>
            <person name="Zhang R."/>
            <person name="Sun G."/>
        </authorList>
    </citation>
    <scope>NUCLEOTIDE SEQUENCE [LARGE SCALE GENOMIC DNA]</scope>
    <source>
        <strain evidence="3 4">LNHT1506</strain>
    </source>
</reference>
<organism evidence="3 4">
    <name type="scientific">Peltaster fructicola</name>
    <dbReference type="NCBI Taxonomy" id="286661"/>
    <lineage>
        <taxon>Eukaryota</taxon>
        <taxon>Fungi</taxon>
        <taxon>Dikarya</taxon>
        <taxon>Ascomycota</taxon>
        <taxon>Pezizomycotina</taxon>
        <taxon>Dothideomycetes</taxon>
        <taxon>Dothideomycetes incertae sedis</taxon>
        <taxon>Peltaster</taxon>
    </lineage>
</organism>
<dbReference type="EMBL" id="CP051142">
    <property type="protein sequence ID" value="QIX00491.1"/>
    <property type="molecule type" value="Genomic_DNA"/>
</dbReference>
<dbReference type="Gene3D" id="3.90.25.10">
    <property type="entry name" value="UDP-galactose 4-epimerase, domain 1"/>
    <property type="match status" value="1"/>
</dbReference>
<feature type="compositionally biased region" description="Low complexity" evidence="1">
    <location>
        <begin position="1"/>
        <end position="20"/>
    </location>
</feature>
<evidence type="ECO:0000256" key="1">
    <source>
        <dbReference type="SAM" id="MobiDB-lite"/>
    </source>
</evidence>
<dbReference type="InterPro" id="IPR001509">
    <property type="entry name" value="Epimerase_deHydtase"/>
</dbReference>